<comment type="caution">
    <text evidence="3">The sequence shown here is derived from an EMBL/GenBank/DDBJ whole genome shotgun (WGS) entry which is preliminary data.</text>
</comment>
<dbReference type="OrthoDB" id="5945075at2759"/>
<evidence type="ECO:0000313" key="3">
    <source>
        <dbReference type="EMBL" id="OWZ11267.1"/>
    </source>
</evidence>
<dbReference type="EMBL" id="NBNE01002177">
    <property type="protein sequence ID" value="OWZ11267.1"/>
    <property type="molecule type" value="Genomic_DNA"/>
</dbReference>
<accession>A0A225W2N0</accession>
<proteinExistence type="predicted"/>
<evidence type="ECO:0000256" key="1">
    <source>
        <dbReference type="SAM" id="MobiDB-lite"/>
    </source>
</evidence>
<dbReference type="Proteomes" id="UP000198211">
    <property type="component" value="Unassembled WGS sequence"/>
</dbReference>
<dbReference type="AlphaFoldDB" id="A0A225W2N0"/>
<gene>
    <name evidence="3" type="ORF">PHMEG_00015732</name>
</gene>
<feature type="compositionally biased region" description="Acidic residues" evidence="1">
    <location>
        <begin position="240"/>
        <end position="249"/>
    </location>
</feature>
<keyword evidence="2" id="KW-0472">Membrane</keyword>
<organism evidence="3 4">
    <name type="scientific">Phytophthora megakarya</name>
    <dbReference type="NCBI Taxonomy" id="4795"/>
    <lineage>
        <taxon>Eukaryota</taxon>
        <taxon>Sar</taxon>
        <taxon>Stramenopiles</taxon>
        <taxon>Oomycota</taxon>
        <taxon>Peronosporomycetes</taxon>
        <taxon>Peronosporales</taxon>
        <taxon>Peronosporaceae</taxon>
        <taxon>Phytophthora</taxon>
    </lineage>
</organism>
<keyword evidence="2" id="KW-0812">Transmembrane</keyword>
<evidence type="ECO:0000256" key="2">
    <source>
        <dbReference type="SAM" id="Phobius"/>
    </source>
</evidence>
<sequence length="272" mass="30968">MTERRTRNTGGRQHVIPCPAMGRDYHRWMGGVDVHDQLRLQRYSIQLQTWCKKNYKIIFLGLVDVAIVNAYIVFKEAREGNGEKHVSHAEFLLKPPRATPLSVAPTVQGSSTEAFPSLGPGHEYLESPDYQIVKGVWKRQHQCKICSIIKRHIGDRQATKYYCGSCSVSDKARTYLCQKVYEHFPGNTMTCHQNWHYKWENGNKRPRPRCGRDIQSRSAIGTKKKPGKGKRRRPMSNSDENSEEGESTDTNERTADNDGEAEVASSISAEED</sequence>
<feature type="region of interest" description="Disordered" evidence="1">
    <location>
        <begin position="202"/>
        <end position="272"/>
    </location>
</feature>
<feature type="transmembrane region" description="Helical" evidence="2">
    <location>
        <begin position="57"/>
        <end position="74"/>
    </location>
</feature>
<evidence type="ECO:0008006" key="5">
    <source>
        <dbReference type="Google" id="ProtNLM"/>
    </source>
</evidence>
<reference evidence="4" key="1">
    <citation type="submission" date="2017-03" db="EMBL/GenBank/DDBJ databases">
        <title>Phytopthora megakarya and P. palmivora, two closely related causual agents of cacao black pod achieved similar genome size and gene model numbers by different mechanisms.</title>
        <authorList>
            <person name="Ali S."/>
            <person name="Shao J."/>
            <person name="Larry D.J."/>
            <person name="Kronmiller B."/>
            <person name="Shen D."/>
            <person name="Strem M.D."/>
            <person name="Melnick R.L."/>
            <person name="Guiltinan M.J."/>
            <person name="Tyler B.M."/>
            <person name="Meinhardt L.W."/>
            <person name="Bailey B.A."/>
        </authorList>
    </citation>
    <scope>NUCLEOTIDE SEQUENCE [LARGE SCALE GENOMIC DNA]</scope>
    <source>
        <strain evidence="4">zdho120</strain>
    </source>
</reference>
<keyword evidence="2" id="KW-1133">Transmembrane helix</keyword>
<protein>
    <recommendedName>
        <fullName evidence="5">PiggyBac transposable element-derived protein domain-containing protein</fullName>
    </recommendedName>
</protein>
<dbReference type="STRING" id="4795.A0A225W2N0"/>
<keyword evidence="4" id="KW-1185">Reference proteome</keyword>
<feature type="compositionally biased region" description="Basic residues" evidence="1">
    <location>
        <begin position="222"/>
        <end position="234"/>
    </location>
</feature>
<name>A0A225W2N0_9STRA</name>
<dbReference type="PANTHER" id="PTHR46599:SF3">
    <property type="entry name" value="PIGGYBAC TRANSPOSABLE ELEMENT-DERIVED PROTEIN 4"/>
    <property type="match status" value="1"/>
</dbReference>
<dbReference type="PANTHER" id="PTHR46599">
    <property type="entry name" value="PIGGYBAC TRANSPOSABLE ELEMENT-DERIVED PROTEIN 4"/>
    <property type="match status" value="1"/>
</dbReference>
<evidence type="ECO:0000313" key="4">
    <source>
        <dbReference type="Proteomes" id="UP000198211"/>
    </source>
</evidence>
<feature type="compositionally biased region" description="Low complexity" evidence="1">
    <location>
        <begin position="262"/>
        <end position="272"/>
    </location>
</feature>